<evidence type="ECO:0000313" key="1">
    <source>
        <dbReference type="EMBL" id="KZN33665.1"/>
    </source>
</evidence>
<comment type="caution">
    <text evidence="1">The sequence shown here is derived from an EMBL/GenBank/DDBJ whole genome shotgun (WGS) entry which is preliminary data.</text>
</comment>
<keyword evidence="2" id="KW-1185">Reference proteome</keyword>
<dbReference type="Gene3D" id="3.30.530.20">
    <property type="match status" value="1"/>
</dbReference>
<dbReference type="PATRIC" id="fig|1365250.3.peg.3715"/>
<gene>
    <name evidence="1" type="ORF">N475_20030</name>
</gene>
<reference evidence="1 2" key="1">
    <citation type="submission" date="2013-07" db="EMBL/GenBank/DDBJ databases">
        <title>Comparative Genomic and Metabolomic Analysis of Twelve Strains of Pseudoalteromonas luteoviolacea.</title>
        <authorList>
            <person name="Vynne N.G."/>
            <person name="Mansson M."/>
            <person name="Gram L."/>
        </authorList>
    </citation>
    <scope>NUCLEOTIDE SEQUENCE [LARGE SCALE GENOMIC DNA]</scope>
    <source>
        <strain evidence="1 2">DSM 6061</strain>
    </source>
</reference>
<dbReference type="RefSeq" id="WP_063358259.1">
    <property type="nucleotide sequence ID" value="NZ_AQHB01000049.1"/>
</dbReference>
<evidence type="ECO:0008006" key="3">
    <source>
        <dbReference type="Google" id="ProtNLM"/>
    </source>
</evidence>
<organism evidence="1 2">
    <name type="scientific">Pseudoalteromonas luteoviolacea DSM 6061</name>
    <dbReference type="NCBI Taxonomy" id="1365250"/>
    <lineage>
        <taxon>Bacteria</taxon>
        <taxon>Pseudomonadati</taxon>
        <taxon>Pseudomonadota</taxon>
        <taxon>Gammaproteobacteria</taxon>
        <taxon>Alteromonadales</taxon>
        <taxon>Pseudoalteromonadaceae</taxon>
        <taxon>Pseudoalteromonas</taxon>
    </lineage>
</organism>
<dbReference type="EMBL" id="AUYB01000122">
    <property type="protein sequence ID" value="KZN33665.1"/>
    <property type="molecule type" value="Genomic_DNA"/>
</dbReference>
<evidence type="ECO:0000313" key="2">
    <source>
        <dbReference type="Proteomes" id="UP000076643"/>
    </source>
</evidence>
<sequence length="164" mass="18236">MKITKTVEINKPAEQIWELIATQFDKAHLWMGPIPRSVAMGRGKGLIGAPMEGRICDLSDNPNGPKVKEIITEFNEENKTLAFDVLPVNNPKIVPIKQNHVKMAVRSLGPSKAEVTWTATPQLKVFAYPFYPLLRLVFPVAFGKLLKGLKDYAETQVLTKANPA</sequence>
<dbReference type="CDD" id="cd07821">
    <property type="entry name" value="PYR_PYL_RCAR_like"/>
    <property type="match status" value="1"/>
</dbReference>
<name>A0A166VSV5_9GAMM</name>
<dbReference type="InterPro" id="IPR023393">
    <property type="entry name" value="START-like_dom_sf"/>
</dbReference>
<dbReference type="InterPro" id="IPR019587">
    <property type="entry name" value="Polyketide_cyclase/dehydratase"/>
</dbReference>
<protein>
    <recommendedName>
        <fullName evidence="3">Polyketide cyclase</fullName>
    </recommendedName>
</protein>
<dbReference type="SUPFAM" id="SSF55961">
    <property type="entry name" value="Bet v1-like"/>
    <property type="match status" value="1"/>
</dbReference>
<proteinExistence type="predicted"/>
<accession>A0A166VSV5</accession>
<dbReference type="Pfam" id="PF10604">
    <property type="entry name" value="Polyketide_cyc2"/>
    <property type="match status" value="1"/>
</dbReference>
<dbReference type="Proteomes" id="UP000076643">
    <property type="component" value="Unassembled WGS sequence"/>
</dbReference>
<dbReference type="AlphaFoldDB" id="A0A166VSV5"/>